<feature type="transmembrane region" description="Helical" evidence="4">
    <location>
        <begin position="356"/>
        <end position="379"/>
    </location>
</feature>
<protein>
    <submittedName>
        <fullName evidence="6">MFS transporter</fullName>
    </submittedName>
</protein>
<evidence type="ECO:0000256" key="1">
    <source>
        <dbReference type="ARBA" id="ARBA00022692"/>
    </source>
</evidence>
<keyword evidence="2 4" id="KW-1133">Transmembrane helix</keyword>
<dbReference type="CDD" id="cd17477">
    <property type="entry name" value="MFS_YcaD_like"/>
    <property type="match status" value="1"/>
</dbReference>
<feature type="domain" description="Major facilitator superfamily (MFS) profile" evidence="5">
    <location>
        <begin position="39"/>
        <end position="409"/>
    </location>
</feature>
<dbReference type="InterPro" id="IPR047200">
    <property type="entry name" value="MFS_YcaD-like"/>
</dbReference>
<accession>A0ABY3DVV6</accession>
<keyword evidence="1 4" id="KW-0812">Transmembrane</keyword>
<dbReference type="Gene3D" id="1.20.1250.20">
    <property type="entry name" value="MFS general substrate transporter like domains"/>
    <property type="match status" value="2"/>
</dbReference>
<dbReference type="PANTHER" id="PTHR23521">
    <property type="entry name" value="TRANSPORTER MFS SUPERFAMILY"/>
    <property type="match status" value="1"/>
</dbReference>
<feature type="transmembrane region" description="Helical" evidence="4">
    <location>
        <begin position="42"/>
        <end position="63"/>
    </location>
</feature>
<dbReference type="InterPro" id="IPR020846">
    <property type="entry name" value="MFS_dom"/>
</dbReference>
<dbReference type="EMBL" id="VMBP01000001">
    <property type="protein sequence ID" value="TSJ64475.1"/>
    <property type="molecule type" value="Genomic_DNA"/>
</dbReference>
<keyword evidence="7" id="KW-1185">Reference proteome</keyword>
<feature type="transmembrane region" description="Helical" evidence="4">
    <location>
        <begin position="166"/>
        <end position="186"/>
    </location>
</feature>
<feature type="transmembrane region" description="Helical" evidence="4">
    <location>
        <begin position="75"/>
        <end position="93"/>
    </location>
</feature>
<feature type="transmembrane region" description="Helical" evidence="4">
    <location>
        <begin position="321"/>
        <end position="344"/>
    </location>
</feature>
<organism evidence="6 7">
    <name type="scientific">Ancylobacter moscoviensis</name>
    <dbReference type="NCBI Taxonomy" id="2597768"/>
    <lineage>
        <taxon>Bacteria</taxon>
        <taxon>Pseudomonadati</taxon>
        <taxon>Pseudomonadota</taxon>
        <taxon>Alphaproteobacteria</taxon>
        <taxon>Hyphomicrobiales</taxon>
        <taxon>Xanthobacteraceae</taxon>
        <taxon>Ancylobacter</taxon>
    </lineage>
</organism>
<evidence type="ECO:0000256" key="3">
    <source>
        <dbReference type="ARBA" id="ARBA00023136"/>
    </source>
</evidence>
<feature type="transmembrane region" description="Helical" evidence="4">
    <location>
        <begin position="385"/>
        <end position="403"/>
    </location>
</feature>
<evidence type="ECO:0000259" key="5">
    <source>
        <dbReference type="PROSITE" id="PS50850"/>
    </source>
</evidence>
<reference evidence="6 7" key="1">
    <citation type="submission" date="2019-07" db="EMBL/GenBank/DDBJ databases">
        <authorList>
            <person name="Grouzdev D.S."/>
        </authorList>
    </citation>
    <scope>NUCLEOTIDE SEQUENCE [LARGE SCALE GENOMIC DNA]</scope>
    <source>
        <strain evidence="6 7">3C</strain>
    </source>
</reference>
<evidence type="ECO:0000313" key="7">
    <source>
        <dbReference type="Proteomes" id="UP000315321"/>
    </source>
</evidence>
<feature type="transmembrane region" description="Helical" evidence="4">
    <location>
        <begin position="231"/>
        <end position="257"/>
    </location>
</feature>
<dbReference type="InterPro" id="IPR011701">
    <property type="entry name" value="MFS"/>
</dbReference>
<comment type="caution">
    <text evidence="6">The sequence shown here is derived from an EMBL/GenBank/DDBJ whole genome shotgun (WGS) entry which is preliminary data.</text>
</comment>
<evidence type="ECO:0000313" key="6">
    <source>
        <dbReference type="EMBL" id="TSJ64475.1"/>
    </source>
</evidence>
<dbReference type="PROSITE" id="PS50850">
    <property type="entry name" value="MFS"/>
    <property type="match status" value="1"/>
</dbReference>
<evidence type="ECO:0000256" key="4">
    <source>
        <dbReference type="SAM" id="Phobius"/>
    </source>
</evidence>
<sequence length="409" mass="42800">MEPALQRLCTAAARRRDRKRRGCRVSEIASQTPVANLYSRGAVIATATMFGLTYSLSAALIAFSLAERGLSEVVIGANAAMHAVGVLFAAVLLPRIIAVFGIRRLVILALVIASAVLASFPAMPVIWLWFLLRLVLGMASEVLFVLSEAWTNSLSTEATRARSMAAYTAALSVGFALGPMILSVIGTSGFTPYLAGAAVALAAAAFVASPKVEAPVFDEPAAGSPVRFMRMAPVAIAATVLNAAIETAGLSFLAIYAVHLGWPEAEATRLMSCMMIGAILLQLPIGWLGDKMDRIKLVAALALLAALGALVWPLALQNEVLTYALLFLWGGAFVGVYTLMLTIVGSRFQGAELIGIYAAMGLMWGLGALLGPLAAGAAMEVSRHGLAFFAAAICGAFGLFAMIRGRHTG</sequence>
<dbReference type="Pfam" id="PF07690">
    <property type="entry name" value="MFS_1"/>
    <property type="match status" value="1"/>
</dbReference>
<feature type="transmembrane region" description="Helical" evidence="4">
    <location>
        <begin position="295"/>
        <end position="315"/>
    </location>
</feature>
<feature type="transmembrane region" description="Helical" evidence="4">
    <location>
        <begin position="192"/>
        <end position="210"/>
    </location>
</feature>
<proteinExistence type="predicted"/>
<feature type="transmembrane region" description="Helical" evidence="4">
    <location>
        <begin position="269"/>
        <end position="288"/>
    </location>
</feature>
<keyword evidence="3 4" id="KW-0472">Membrane</keyword>
<gene>
    <name evidence="6" type="ORF">FO470_04145</name>
</gene>
<name>A0ABY3DVV6_9HYPH</name>
<dbReference type="InterPro" id="IPR036259">
    <property type="entry name" value="MFS_trans_sf"/>
</dbReference>
<dbReference type="Proteomes" id="UP000315321">
    <property type="component" value="Unassembled WGS sequence"/>
</dbReference>
<feature type="transmembrane region" description="Helical" evidence="4">
    <location>
        <begin position="105"/>
        <end position="120"/>
    </location>
</feature>
<dbReference type="PANTHER" id="PTHR23521:SF3">
    <property type="entry name" value="MFS TRANSPORTER"/>
    <property type="match status" value="1"/>
</dbReference>
<dbReference type="SUPFAM" id="SSF103473">
    <property type="entry name" value="MFS general substrate transporter"/>
    <property type="match status" value="1"/>
</dbReference>
<evidence type="ECO:0000256" key="2">
    <source>
        <dbReference type="ARBA" id="ARBA00022989"/>
    </source>
</evidence>
<feature type="transmembrane region" description="Helical" evidence="4">
    <location>
        <begin position="126"/>
        <end position="146"/>
    </location>
</feature>